<feature type="region of interest" description="Disordered" evidence="1">
    <location>
        <begin position="150"/>
        <end position="172"/>
    </location>
</feature>
<comment type="caution">
    <text evidence="2">The sequence shown here is derived from an EMBL/GenBank/DDBJ whole genome shotgun (WGS) entry which is preliminary data.</text>
</comment>
<dbReference type="AlphaFoldDB" id="A0A5N0THE4"/>
<evidence type="ECO:0000256" key="1">
    <source>
        <dbReference type="SAM" id="MobiDB-lite"/>
    </source>
</evidence>
<reference evidence="2 3" key="1">
    <citation type="submission" date="2019-09" db="EMBL/GenBank/DDBJ databases">
        <title>Wenzhouxiangella sp. Genome sequencing and assembly.</title>
        <authorList>
            <person name="Zhang R."/>
        </authorList>
    </citation>
    <scope>NUCLEOTIDE SEQUENCE [LARGE SCALE GENOMIC DNA]</scope>
    <source>
        <strain evidence="2 3">W260</strain>
    </source>
</reference>
<evidence type="ECO:0000313" key="2">
    <source>
        <dbReference type="EMBL" id="KAA9133256.1"/>
    </source>
</evidence>
<dbReference type="EMBL" id="VYXP01000002">
    <property type="protein sequence ID" value="KAA9133256.1"/>
    <property type="molecule type" value="Genomic_DNA"/>
</dbReference>
<name>A0A5N0THE4_9GAMM</name>
<organism evidence="2 3">
    <name type="scientific">Marinihelvus fidelis</name>
    <dbReference type="NCBI Taxonomy" id="2613842"/>
    <lineage>
        <taxon>Bacteria</taxon>
        <taxon>Pseudomonadati</taxon>
        <taxon>Pseudomonadota</taxon>
        <taxon>Gammaproteobacteria</taxon>
        <taxon>Chromatiales</taxon>
        <taxon>Wenzhouxiangellaceae</taxon>
        <taxon>Marinihelvus</taxon>
    </lineage>
</organism>
<protein>
    <submittedName>
        <fullName evidence="2">Uncharacterized protein</fullName>
    </submittedName>
</protein>
<evidence type="ECO:0000313" key="3">
    <source>
        <dbReference type="Proteomes" id="UP000325372"/>
    </source>
</evidence>
<dbReference type="Proteomes" id="UP000325372">
    <property type="component" value="Unassembled WGS sequence"/>
</dbReference>
<keyword evidence="3" id="KW-1185">Reference proteome</keyword>
<gene>
    <name evidence="2" type="ORF">F3N42_02570</name>
</gene>
<sequence length="215" mass="23348">MTPGEHTGRRPDDDTVDGLEAIERAWKASPADEPPADVDINVLRQARAAVATPSRRAWPWTRRWTRQLATVAVAAVAVTLVLQLRQTTAPAAPPVMAPAPMGASDNDQHVRSEAFDASPARAQADLMEAAPAASPAPAPEVRELRKVMPAPEEEDAGLRARQSSSFADEPGPEAWLARIEALKDEGDPDWRDELARFRAAWPDYPVPQTLLEDDG</sequence>
<proteinExistence type="predicted"/>
<accession>A0A5N0THE4</accession>
<dbReference type="RefSeq" id="WP_150862814.1">
    <property type="nucleotide sequence ID" value="NZ_VYXP01000002.1"/>
</dbReference>